<keyword evidence="7" id="KW-0460">Magnesium</keyword>
<dbReference type="Gene3D" id="3.40.570.10">
    <property type="entry name" value="Extracellular Endonuclease, subunit A"/>
    <property type="match status" value="1"/>
</dbReference>
<evidence type="ECO:0000256" key="8">
    <source>
        <dbReference type="PIRSR" id="PIRSR640255-1"/>
    </source>
</evidence>
<dbReference type="SMART" id="SM00477">
    <property type="entry name" value="NUC"/>
    <property type="match status" value="1"/>
</dbReference>
<name>Q21QE0_ALBFT</name>
<dbReference type="GO" id="GO:0004521">
    <property type="term" value="F:RNA endonuclease activity"/>
    <property type="evidence" value="ECO:0007669"/>
    <property type="project" value="TreeGrafter"/>
</dbReference>
<feature type="signal peptide" evidence="12">
    <location>
        <begin position="1"/>
        <end position="33"/>
    </location>
</feature>
<dbReference type="KEGG" id="rfr:Rfer_4319"/>
<dbReference type="AlphaFoldDB" id="Q21QE0"/>
<evidence type="ECO:0000256" key="3">
    <source>
        <dbReference type="ARBA" id="ARBA00022722"/>
    </source>
</evidence>
<geneLocation type="plasmid" evidence="16">
    <name>pDSM15236</name>
</geneLocation>
<reference evidence="16" key="1">
    <citation type="submission" date="2006-02" db="EMBL/GenBank/DDBJ databases">
        <title>Complete sequence of plasmid 1 of Rhodoferax ferrireducens DSM 15236.</title>
        <authorList>
            <person name="Copeland A."/>
            <person name="Lucas S."/>
            <person name="Lapidus A."/>
            <person name="Barry K."/>
            <person name="Detter J.C."/>
            <person name="Glavina del Rio T."/>
            <person name="Hammon N."/>
            <person name="Israni S."/>
            <person name="Pitluck S."/>
            <person name="Brettin T."/>
            <person name="Bruce D."/>
            <person name="Han C."/>
            <person name="Tapia R."/>
            <person name="Gilna P."/>
            <person name="Kiss H."/>
            <person name="Schmutz J."/>
            <person name="Larimer F."/>
            <person name="Land M."/>
            <person name="Kyrpides N."/>
            <person name="Ivanova N."/>
            <person name="Richardson P."/>
        </authorList>
    </citation>
    <scope>NUCLEOTIDE SEQUENCE [LARGE SCALE GENOMIC DNA]</scope>
    <source>
        <strain evidence="16">ATCC BAA-621 / DSM 15236 / T118</strain>
        <plasmid evidence="16">Plasmid pDSM15236</plasmid>
    </source>
</reference>
<evidence type="ECO:0000256" key="5">
    <source>
        <dbReference type="ARBA" id="ARBA00022759"/>
    </source>
</evidence>
<dbReference type="RefSeq" id="WP_011458734.1">
    <property type="nucleotide sequence ID" value="NC_007901.1"/>
</dbReference>
<keyword evidence="6 10" id="KW-0378">Hydrolase</keyword>
<keyword evidence="15" id="KW-0614">Plasmid</keyword>
<feature type="compositionally biased region" description="Polar residues" evidence="11">
    <location>
        <begin position="72"/>
        <end position="83"/>
    </location>
</feature>
<dbReference type="GO" id="GO:0003676">
    <property type="term" value="F:nucleic acid binding"/>
    <property type="evidence" value="ECO:0007669"/>
    <property type="project" value="InterPro"/>
</dbReference>
<dbReference type="InterPro" id="IPR001604">
    <property type="entry name" value="Endo_G_ENPP1-like_dom"/>
</dbReference>
<evidence type="ECO:0000256" key="10">
    <source>
        <dbReference type="RuleBase" id="RU366055"/>
    </source>
</evidence>
<dbReference type="SMART" id="SM00892">
    <property type="entry name" value="Endonuclease_NS"/>
    <property type="match status" value="1"/>
</dbReference>
<feature type="region of interest" description="Disordered" evidence="11">
    <location>
        <begin position="57"/>
        <end position="96"/>
    </location>
</feature>
<dbReference type="PANTHER" id="PTHR13966:SF5">
    <property type="entry name" value="ENDONUCLEASE G, MITOCHONDRIAL"/>
    <property type="match status" value="1"/>
</dbReference>
<dbReference type="GO" id="GO:0046872">
    <property type="term" value="F:metal ion binding"/>
    <property type="evidence" value="ECO:0007669"/>
    <property type="project" value="UniProtKB-KW"/>
</dbReference>
<organism evidence="15 16">
    <name type="scientific">Albidiferax ferrireducens (strain ATCC BAA-621 / DSM 15236 / T118)</name>
    <name type="common">Rhodoferax ferrireducens</name>
    <dbReference type="NCBI Taxonomy" id="338969"/>
    <lineage>
        <taxon>Bacteria</taxon>
        <taxon>Pseudomonadati</taxon>
        <taxon>Pseudomonadota</taxon>
        <taxon>Betaproteobacteria</taxon>
        <taxon>Burkholderiales</taxon>
        <taxon>Comamonadaceae</taxon>
        <taxon>Rhodoferax</taxon>
    </lineage>
</organism>
<evidence type="ECO:0000256" key="12">
    <source>
        <dbReference type="SAM" id="SignalP"/>
    </source>
</evidence>
<dbReference type="PANTHER" id="PTHR13966">
    <property type="entry name" value="ENDONUCLEASE RELATED"/>
    <property type="match status" value="1"/>
</dbReference>
<evidence type="ECO:0000256" key="1">
    <source>
        <dbReference type="ARBA" id="ARBA00001946"/>
    </source>
</evidence>
<feature type="active site" description="Proton acceptor" evidence="8">
    <location>
        <position position="172"/>
    </location>
</feature>
<dbReference type="GO" id="GO:0000014">
    <property type="term" value="F:single-stranded DNA endodeoxyribonuclease activity"/>
    <property type="evidence" value="ECO:0007669"/>
    <property type="project" value="TreeGrafter"/>
</dbReference>
<feature type="domain" description="DNA/RNA non-specific endonuclease/pyrophosphatase/phosphodiesterase" evidence="14">
    <location>
        <begin position="106"/>
        <end position="297"/>
    </location>
</feature>
<evidence type="ECO:0000256" key="11">
    <source>
        <dbReference type="SAM" id="MobiDB-lite"/>
    </source>
</evidence>
<gene>
    <name evidence="15" type="ordered locus">Rfer_4319</name>
</gene>
<dbReference type="InterPro" id="IPR018524">
    <property type="entry name" value="DNA/RNA_endonuclease_AS"/>
</dbReference>
<evidence type="ECO:0000256" key="2">
    <source>
        <dbReference type="ARBA" id="ARBA00010052"/>
    </source>
</evidence>
<evidence type="ECO:0000313" key="16">
    <source>
        <dbReference type="Proteomes" id="UP000008332"/>
    </source>
</evidence>
<keyword evidence="4 9" id="KW-0479">Metal-binding</keyword>
<dbReference type="HOGENOM" id="CLU_055174_1_1_4"/>
<evidence type="ECO:0000256" key="4">
    <source>
        <dbReference type="ARBA" id="ARBA00022723"/>
    </source>
</evidence>
<feature type="binding site" evidence="9">
    <location>
        <position position="202"/>
    </location>
    <ligand>
        <name>Mg(2+)</name>
        <dbReference type="ChEBI" id="CHEBI:18420"/>
        <note>catalytic</note>
    </ligand>
</feature>
<dbReference type="InterPro" id="IPR020821">
    <property type="entry name" value="ENPP1-3/EXOG-like_nuc-like"/>
</dbReference>
<dbReference type="SUPFAM" id="SSF54060">
    <property type="entry name" value="His-Me finger endonucleases"/>
    <property type="match status" value="1"/>
</dbReference>
<proteinExistence type="inferred from homology"/>
<keyword evidence="5 10" id="KW-0255">Endonuclease</keyword>
<evidence type="ECO:0000256" key="7">
    <source>
        <dbReference type="ARBA" id="ARBA00022842"/>
    </source>
</evidence>
<evidence type="ECO:0000313" key="15">
    <source>
        <dbReference type="EMBL" id="ABD72005.1"/>
    </source>
</evidence>
<sequence precursor="true">MKNPWASPQRKNRPSLLLSLGLSLVLAVPSANAGFITRTLTRVAAAAAITSVAHAYAKNKRSSDREADAPRGQTTGDRASCTDQLPMGKAPTFSNPKLGENTHQVCYQEYTVLVSGKTLTPLWSAEYMTKQRVLAARRMKRVNSFHEEDSVPIAARARLADFVGAKNIDRGHLAPSGDMTSPGAQYESFSLGNMIAQNSSNNRHVWEGIESGTRNFAVSNGKVYVITGPLFIGQNIRFMNNRVAIPTQIFKLLYNPVNQTGGVYVVDNVDTETIGWKSIAQFEQFSGYRFNLGAPALMAMPQPQQHFERSKYAKN</sequence>
<evidence type="ECO:0000256" key="9">
    <source>
        <dbReference type="PIRSR" id="PIRSR640255-2"/>
    </source>
</evidence>
<dbReference type="PROSITE" id="PS01070">
    <property type="entry name" value="NUCLEASE_NON_SPEC"/>
    <property type="match status" value="1"/>
</dbReference>
<dbReference type="Pfam" id="PF01223">
    <property type="entry name" value="Endonuclease_NS"/>
    <property type="match status" value="1"/>
</dbReference>
<dbReference type="OrthoDB" id="9811262at2"/>
<dbReference type="Proteomes" id="UP000008332">
    <property type="component" value="Plasmid unnamed1"/>
</dbReference>
<evidence type="ECO:0000256" key="6">
    <source>
        <dbReference type="ARBA" id="ARBA00022801"/>
    </source>
</evidence>
<keyword evidence="16" id="KW-1185">Reference proteome</keyword>
<dbReference type="EMBL" id="CP000268">
    <property type="protein sequence ID" value="ABD72005.1"/>
    <property type="molecule type" value="Genomic_DNA"/>
</dbReference>
<protein>
    <recommendedName>
        <fullName evidence="10">Endonuclease</fullName>
        <ecNumber evidence="10">3.1.30.-</ecNumber>
    </recommendedName>
</protein>
<dbReference type="eggNOG" id="COG1864">
    <property type="taxonomic scope" value="Bacteria"/>
</dbReference>
<feature type="domain" description="ENPP1-3/EXOG-like endonuclease/phosphodiesterase" evidence="13">
    <location>
        <begin position="107"/>
        <end position="297"/>
    </location>
</feature>
<dbReference type="InterPro" id="IPR044929">
    <property type="entry name" value="DNA/RNA_non-sp_Endonuclease_sf"/>
</dbReference>
<keyword evidence="3 10" id="KW-0540">Nuclease</keyword>
<evidence type="ECO:0000259" key="14">
    <source>
        <dbReference type="SMART" id="SM00892"/>
    </source>
</evidence>
<accession>Q21QE0</accession>
<feature type="chain" id="PRO_5004200360" description="Endonuclease" evidence="12">
    <location>
        <begin position="34"/>
        <end position="315"/>
    </location>
</feature>
<comment type="similarity">
    <text evidence="2 10">Belongs to the DNA/RNA non-specific endonuclease family.</text>
</comment>
<dbReference type="EC" id="3.1.30.-" evidence="10"/>
<evidence type="ECO:0000259" key="13">
    <source>
        <dbReference type="SMART" id="SM00477"/>
    </source>
</evidence>
<dbReference type="InterPro" id="IPR044925">
    <property type="entry name" value="His-Me_finger_sf"/>
</dbReference>
<dbReference type="InterPro" id="IPR040255">
    <property type="entry name" value="Non-specific_endonuclease"/>
</dbReference>
<keyword evidence="12" id="KW-0732">Signal</keyword>
<comment type="cofactor">
    <cofactor evidence="1 10">
        <name>Mg(2+)</name>
        <dbReference type="ChEBI" id="CHEBI:18420"/>
    </cofactor>
</comment>